<dbReference type="Pfam" id="PF01488">
    <property type="entry name" value="Shikimate_DH"/>
    <property type="match status" value="1"/>
</dbReference>
<feature type="binding site" evidence="8">
    <location>
        <position position="109"/>
    </location>
    <ligand>
        <name>substrate</name>
    </ligand>
</feature>
<evidence type="ECO:0000256" key="9">
    <source>
        <dbReference type="RuleBase" id="RU000584"/>
    </source>
</evidence>
<dbReference type="HAMAP" id="MF_00087">
    <property type="entry name" value="Glu_tRNA_reductase"/>
    <property type="match status" value="1"/>
</dbReference>
<dbReference type="InterPro" id="IPR018214">
    <property type="entry name" value="GluRdtase_CS"/>
</dbReference>
<organism evidence="14 15">
    <name type="scientific">Pseudonocardia parietis</name>
    <dbReference type="NCBI Taxonomy" id="570936"/>
    <lineage>
        <taxon>Bacteria</taxon>
        <taxon>Bacillati</taxon>
        <taxon>Actinomycetota</taxon>
        <taxon>Actinomycetes</taxon>
        <taxon>Pseudonocardiales</taxon>
        <taxon>Pseudonocardiaceae</taxon>
        <taxon>Pseudonocardia</taxon>
    </lineage>
</organism>
<feature type="binding site" evidence="8">
    <location>
        <begin position="49"/>
        <end position="52"/>
    </location>
    <ligand>
        <name>substrate</name>
    </ligand>
</feature>
<evidence type="ECO:0000256" key="10">
    <source>
        <dbReference type="SAM" id="MobiDB-lite"/>
    </source>
</evidence>
<evidence type="ECO:0000259" key="11">
    <source>
        <dbReference type="Pfam" id="PF00745"/>
    </source>
</evidence>
<dbReference type="SUPFAM" id="SSF51735">
    <property type="entry name" value="NAD(P)-binding Rossmann-fold domains"/>
    <property type="match status" value="1"/>
</dbReference>
<evidence type="ECO:0000259" key="13">
    <source>
        <dbReference type="Pfam" id="PF05201"/>
    </source>
</evidence>
<dbReference type="RefSeq" id="WP_210025528.1">
    <property type="nucleotide sequence ID" value="NZ_JAGINU010000001.1"/>
</dbReference>
<comment type="pathway">
    <text evidence="1 8 9">Porphyrin-containing compound metabolism; protoporphyrin-IX biosynthesis; 5-aminolevulinate from L-glutamyl-tRNA(Glu): step 1/2.</text>
</comment>
<comment type="function">
    <text evidence="8">Catalyzes the NADPH-dependent reduction of glutamyl-tRNA(Glu) to glutamate 1-semialdehyde (GSA).</text>
</comment>
<reference evidence="14 15" key="1">
    <citation type="submission" date="2021-03" db="EMBL/GenBank/DDBJ databases">
        <title>Sequencing the genomes of 1000 actinobacteria strains.</title>
        <authorList>
            <person name="Klenk H.-P."/>
        </authorList>
    </citation>
    <scope>NUCLEOTIDE SEQUENCE [LARGE SCALE GENOMIC DNA]</scope>
    <source>
        <strain evidence="14 15">DSM 45256</strain>
    </source>
</reference>
<sequence>MSVLIVGLSHRSAPVEVLERLAVAPDDVPKLLEEMLDRTHVEEAVLLSTCNRIEICAVVDAFHGGLGDVTDVLGSYAGFPIGELSDHLFVHYAGSAVQHLFQLAAGLDSMVVGESQILGQLRSAYATADGAGSVGKVLHELVQQALRVGKRVHAGTGIDEAGASVVSEALRDADRELGGGAGDGLHGSRAVIVGAGAMGALAAAHLRRAGASEIVVLNRSAERGERLVEKVLEQGTHARFAALDDLAAELADADLMLACTGAIGHVVGTAPVTEALAAGRERPLVVCDLGLPRDVDPAVGELPGVRMIDLATLQRRLLDAADGGSVAAAQKMVDEEAQQYLAGQRSAEVTPTVTALRRRASEVVDAELLRLDSRLPVLDERVRGELSHTVRRVVDKLLHTPTVQVKRLAEGPDGDSYAAALRTLFELDPQAAAAVAAPVRGAQADASVDGTDVGAALRYTSPDAAPPAIGSRPPEQIS</sequence>
<evidence type="ECO:0000256" key="3">
    <source>
        <dbReference type="ARBA" id="ARBA00012970"/>
    </source>
</evidence>
<comment type="catalytic activity">
    <reaction evidence="7 8 9">
        <text>(S)-4-amino-5-oxopentanoate + tRNA(Glu) + NADP(+) = L-glutamyl-tRNA(Glu) + NADPH + H(+)</text>
        <dbReference type="Rhea" id="RHEA:12344"/>
        <dbReference type="Rhea" id="RHEA-COMP:9663"/>
        <dbReference type="Rhea" id="RHEA-COMP:9680"/>
        <dbReference type="ChEBI" id="CHEBI:15378"/>
        <dbReference type="ChEBI" id="CHEBI:57501"/>
        <dbReference type="ChEBI" id="CHEBI:57783"/>
        <dbReference type="ChEBI" id="CHEBI:58349"/>
        <dbReference type="ChEBI" id="CHEBI:78442"/>
        <dbReference type="ChEBI" id="CHEBI:78520"/>
        <dbReference type="EC" id="1.2.1.70"/>
    </reaction>
</comment>
<dbReference type="InterPro" id="IPR015896">
    <property type="entry name" value="4pyrrol_synth_GluRdtase_dimer"/>
</dbReference>
<evidence type="ECO:0000256" key="5">
    <source>
        <dbReference type="ARBA" id="ARBA00023002"/>
    </source>
</evidence>
<dbReference type="NCBIfam" id="NF000744">
    <property type="entry name" value="PRK00045.1-3"/>
    <property type="match status" value="1"/>
</dbReference>
<feature type="domain" description="Quinate/shikimate 5-dehydrogenase/glutamyl-tRNA reductase" evidence="12">
    <location>
        <begin position="184"/>
        <end position="314"/>
    </location>
</feature>
<dbReference type="GO" id="GO:0008883">
    <property type="term" value="F:glutamyl-tRNA reductase activity"/>
    <property type="evidence" value="ECO:0007669"/>
    <property type="project" value="UniProtKB-EC"/>
</dbReference>
<dbReference type="PANTHER" id="PTHR43013:SF1">
    <property type="entry name" value="GLUTAMYL-TRNA REDUCTASE"/>
    <property type="match status" value="1"/>
</dbReference>
<feature type="domain" description="Glutamyl-tRNA reductase N-terminal" evidence="13">
    <location>
        <begin position="6"/>
        <end position="156"/>
    </location>
</feature>
<feature type="binding site" evidence="8">
    <location>
        <begin position="194"/>
        <end position="199"/>
    </location>
    <ligand>
        <name>NADP(+)</name>
        <dbReference type="ChEBI" id="CHEBI:58349"/>
    </ligand>
</feature>
<dbReference type="Pfam" id="PF05201">
    <property type="entry name" value="GlutR_N"/>
    <property type="match status" value="1"/>
</dbReference>
<comment type="caution">
    <text evidence="14">The sequence shown here is derived from an EMBL/GenBank/DDBJ whole genome shotgun (WGS) entry which is preliminary data.</text>
</comment>
<dbReference type="InterPro" id="IPR036453">
    <property type="entry name" value="GluRdtase_dimer_dom_sf"/>
</dbReference>
<keyword evidence="5 8" id="KW-0560">Oxidoreductase</keyword>
<feature type="domain" description="Tetrapyrrole biosynthesis glutamyl-tRNA reductase dimerisation" evidence="11">
    <location>
        <begin position="329"/>
        <end position="427"/>
    </location>
</feature>
<dbReference type="PIRSF" id="PIRSF000445">
    <property type="entry name" value="4pyrrol_synth_GluRdtase"/>
    <property type="match status" value="1"/>
</dbReference>
<dbReference type="EC" id="1.2.1.70" evidence="3 8"/>
<dbReference type="Gene3D" id="3.30.460.30">
    <property type="entry name" value="Glutamyl-tRNA reductase, N-terminal domain"/>
    <property type="match status" value="1"/>
</dbReference>
<evidence type="ECO:0000256" key="8">
    <source>
        <dbReference type="HAMAP-Rule" id="MF_00087"/>
    </source>
</evidence>
<dbReference type="PROSITE" id="PS00747">
    <property type="entry name" value="GLUTR"/>
    <property type="match status" value="1"/>
</dbReference>
<evidence type="ECO:0000313" key="14">
    <source>
        <dbReference type="EMBL" id="MBP2365652.1"/>
    </source>
</evidence>
<comment type="domain">
    <text evidence="8">Possesses an unusual extended V-shaped dimeric structure with each monomer consisting of three distinct domains arranged along a curved 'spinal' alpha-helix. The N-terminal catalytic domain specifically recognizes the glutamate moiety of the substrate. The second domain is the NADPH-binding domain, and the third C-terminal domain is responsible for dimerization.</text>
</comment>
<evidence type="ECO:0000256" key="7">
    <source>
        <dbReference type="ARBA" id="ARBA00047464"/>
    </source>
</evidence>
<evidence type="ECO:0000256" key="2">
    <source>
        <dbReference type="ARBA" id="ARBA00005916"/>
    </source>
</evidence>
<feature type="site" description="Important for activity" evidence="8">
    <location>
        <position position="99"/>
    </location>
</feature>
<comment type="subunit">
    <text evidence="8">Homodimer.</text>
</comment>
<dbReference type="InterPro" id="IPR036291">
    <property type="entry name" value="NAD(P)-bd_dom_sf"/>
</dbReference>
<comment type="similarity">
    <text evidence="2 8 9">Belongs to the glutamyl-tRNA reductase family.</text>
</comment>
<dbReference type="SUPFAM" id="SSF69075">
    <property type="entry name" value="Glutamyl tRNA-reductase dimerization domain"/>
    <property type="match status" value="1"/>
</dbReference>
<evidence type="ECO:0000256" key="4">
    <source>
        <dbReference type="ARBA" id="ARBA00022857"/>
    </source>
</evidence>
<dbReference type="InterPro" id="IPR006151">
    <property type="entry name" value="Shikm_DH/Glu-tRNA_Rdtase"/>
</dbReference>
<name>A0ABS4VP22_9PSEU</name>
<dbReference type="EMBL" id="JAGINU010000001">
    <property type="protein sequence ID" value="MBP2365652.1"/>
    <property type="molecule type" value="Genomic_DNA"/>
</dbReference>
<keyword evidence="4 8" id="KW-0521">NADP</keyword>
<dbReference type="InterPro" id="IPR036343">
    <property type="entry name" value="GluRdtase_N_sf"/>
</dbReference>
<keyword evidence="6 8" id="KW-0627">Porphyrin biosynthesis</keyword>
<accession>A0ABS4VP22</accession>
<dbReference type="InterPro" id="IPR015895">
    <property type="entry name" value="4pyrrol_synth_GluRdtase_N"/>
</dbReference>
<dbReference type="SUPFAM" id="SSF69742">
    <property type="entry name" value="Glutamyl tRNA-reductase catalytic, N-terminal domain"/>
    <property type="match status" value="1"/>
</dbReference>
<evidence type="ECO:0000259" key="12">
    <source>
        <dbReference type="Pfam" id="PF01488"/>
    </source>
</evidence>
<feature type="binding site" evidence="8">
    <location>
        <begin position="114"/>
        <end position="116"/>
    </location>
    <ligand>
        <name>substrate</name>
    </ligand>
</feature>
<gene>
    <name evidence="8" type="primary">hemA</name>
    <name evidence="14" type="ORF">JOF36_001348</name>
</gene>
<protein>
    <recommendedName>
        <fullName evidence="3 8">Glutamyl-tRNA reductase</fullName>
        <shortName evidence="8">GluTR</shortName>
        <ecNumber evidence="3 8">1.2.1.70</ecNumber>
    </recommendedName>
</protein>
<dbReference type="NCBIfam" id="TIGR01035">
    <property type="entry name" value="hemA"/>
    <property type="match status" value="1"/>
</dbReference>
<comment type="miscellaneous">
    <text evidence="8">During catalysis, the active site Cys acts as a nucleophile attacking the alpha-carbonyl group of tRNA-bound glutamate with the formation of a thioester intermediate between enzyme and glutamate, and the concomitant release of tRNA(Glu). The thioester intermediate is finally reduced by direct hydride transfer from NADPH, to form the product GSA.</text>
</comment>
<evidence type="ECO:0000256" key="6">
    <source>
        <dbReference type="ARBA" id="ARBA00023244"/>
    </source>
</evidence>
<dbReference type="Pfam" id="PF00745">
    <property type="entry name" value="GlutR_dimer"/>
    <property type="match status" value="1"/>
</dbReference>
<dbReference type="InterPro" id="IPR000343">
    <property type="entry name" value="4pyrrol_synth_GluRdtase"/>
</dbReference>
<dbReference type="PANTHER" id="PTHR43013">
    <property type="entry name" value="GLUTAMYL-TRNA REDUCTASE"/>
    <property type="match status" value="1"/>
</dbReference>
<dbReference type="Proteomes" id="UP001519295">
    <property type="component" value="Unassembled WGS sequence"/>
</dbReference>
<feature type="binding site" evidence="8">
    <location>
        <position position="120"/>
    </location>
    <ligand>
        <name>substrate</name>
    </ligand>
</feature>
<keyword evidence="15" id="KW-1185">Reference proteome</keyword>
<feature type="active site" description="Nucleophile" evidence="8">
    <location>
        <position position="50"/>
    </location>
</feature>
<dbReference type="Gene3D" id="3.40.50.720">
    <property type="entry name" value="NAD(P)-binding Rossmann-like Domain"/>
    <property type="match status" value="1"/>
</dbReference>
<evidence type="ECO:0000313" key="15">
    <source>
        <dbReference type="Proteomes" id="UP001519295"/>
    </source>
</evidence>
<proteinExistence type="inferred from homology"/>
<feature type="region of interest" description="Disordered" evidence="10">
    <location>
        <begin position="458"/>
        <end position="478"/>
    </location>
</feature>
<evidence type="ECO:0000256" key="1">
    <source>
        <dbReference type="ARBA" id="ARBA00005059"/>
    </source>
</evidence>